<dbReference type="PANTHER" id="PTHR37482">
    <property type="entry name" value="OUTER MEMBRANE PROTEIN ASSEMBLY FACTOR BAME"/>
    <property type="match status" value="1"/>
</dbReference>
<dbReference type="GO" id="GO:0030674">
    <property type="term" value="F:protein-macromolecule adaptor activity"/>
    <property type="evidence" value="ECO:0007669"/>
    <property type="project" value="TreeGrafter"/>
</dbReference>
<accession>A0A3B0WYX1</accession>
<evidence type="ECO:0000256" key="3">
    <source>
        <dbReference type="ARBA" id="ARBA00023237"/>
    </source>
</evidence>
<dbReference type="InterPro" id="IPR026592">
    <property type="entry name" value="BamE"/>
</dbReference>
<dbReference type="Pfam" id="PF04355">
    <property type="entry name" value="BamE"/>
    <property type="match status" value="1"/>
</dbReference>
<dbReference type="GO" id="GO:0051205">
    <property type="term" value="P:protein insertion into membrane"/>
    <property type="evidence" value="ECO:0007669"/>
    <property type="project" value="TreeGrafter"/>
</dbReference>
<keyword evidence="2" id="KW-0472">Membrane</keyword>
<feature type="domain" description="Outer membrane protein assembly factor BamE" evidence="5">
    <location>
        <begin position="30"/>
        <end position="98"/>
    </location>
</feature>
<gene>
    <name evidence="6" type="ORF">MNBD_GAMMA08-1189</name>
</gene>
<dbReference type="GO" id="GO:0043165">
    <property type="term" value="P:Gram-negative-bacterium-type cell outer membrane assembly"/>
    <property type="evidence" value="ECO:0007669"/>
    <property type="project" value="TreeGrafter"/>
</dbReference>
<dbReference type="EMBL" id="UOFH01000176">
    <property type="protein sequence ID" value="VAW61228.1"/>
    <property type="molecule type" value="Genomic_DNA"/>
</dbReference>
<dbReference type="HAMAP" id="MF_00925">
    <property type="entry name" value="OM_assembly_BamE"/>
    <property type="match status" value="1"/>
</dbReference>
<keyword evidence="1" id="KW-0732">Signal</keyword>
<dbReference type="InterPro" id="IPR007450">
    <property type="entry name" value="BamE_dom"/>
</dbReference>
<dbReference type="AlphaFoldDB" id="A0A3B0WYX1"/>
<feature type="compositionally biased region" description="Gly residues" evidence="4">
    <location>
        <begin position="121"/>
        <end position="136"/>
    </location>
</feature>
<dbReference type="Gene3D" id="3.30.1450.10">
    <property type="match status" value="1"/>
</dbReference>
<feature type="region of interest" description="Disordered" evidence="4">
    <location>
        <begin position="114"/>
        <end position="136"/>
    </location>
</feature>
<dbReference type="PANTHER" id="PTHR37482:SF1">
    <property type="entry name" value="OUTER MEMBRANE PROTEIN ASSEMBLY FACTOR BAME"/>
    <property type="match status" value="1"/>
</dbReference>
<protein>
    <submittedName>
        <fullName evidence="6">Outer membrane beta-barrel assembly protein BamE</fullName>
    </submittedName>
</protein>
<reference evidence="6" key="1">
    <citation type="submission" date="2018-06" db="EMBL/GenBank/DDBJ databases">
        <authorList>
            <person name="Zhirakovskaya E."/>
        </authorList>
    </citation>
    <scope>NUCLEOTIDE SEQUENCE</scope>
</reference>
<keyword evidence="3" id="KW-0998">Cell outer membrane</keyword>
<evidence type="ECO:0000313" key="6">
    <source>
        <dbReference type="EMBL" id="VAW61228.1"/>
    </source>
</evidence>
<name>A0A3B0WYX1_9ZZZZ</name>
<proteinExistence type="inferred from homology"/>
<evidence type="ECO:0000256" key="4">
    <source>
        <dbReference type="SAM" id="MobiDB-lite"/>
    </source>
</evidence>
<dbReference type="InterPro" id="IPR037873">
    <property type="entry name" value="BamE-like"/>
</dbReference>
<sequence length="136" mass="14983">MQNNLIIINLLIALLFIAGCDPHRIDIQQGNRITPENFTKLKPGMTRNQVIFILGSPLLKDEFHKDRWDYVYYLKPGNDPVKQSRVTLFFDGDELAKIDDSAFTPDVYDTKSMVDKSMGDQSGGGGGGGGGGGHTH</sequence>
<organism evidence="6">
    <name type="scientific">hydrothermal vent metagenome</name>
    <dbReference type="NCBI Taxonomy" id="652676"/>
    <lineage>
        <taxon>unclassified sequences</taxon>
        <taxon>metagenomes</taxon>
        <taxon>ecological metagenomes</taxon>
    </lineage>
</organism>
<evidence type="ECO:0000256" key="2">
    <source>
        <dbReference type="ARBA" id="ARBA00023136"/>
    </source>
</evidence>
<dbReference type="GO" id="GO:1990063">
    <property type="term" value="C:Bam protein complex"/>
    <property type="evidence" value="ECO:0007669"/>
    <property type="project" value="TreeGrafter"/>
</dbReference>
<evidence type="ECO:0000256" key="1">
    <source>
        <dbReference type="ARBA" id="ARBA00022729"/>
    </source>
</evidence>
<evidence type="ECO:0000259" key="5">
    <source>
        <dbReference type="Pfam" id="PF04355"/>
    </source>
</evidence>